<evidence type="ECO:0000313" key="3">
    <source>
        <dbReference type="EMBL" id="OXC76003.1"/>
    </source>
</evidence>
<comment type="caution">
    <text evidence="3">The sequence shown here is derived from an EMBL/GenBank/DDBJ whole genome shotgun (WGS) entry which is preliminary data.</text>
</comment>
<evidence type="ECO:0000256" key="1">
    <source>
        <dbReference type="SAM" id="Phobius"/>
    </source>
</evidence>
<dbReference type="RefSeq" id="WP_089162726.1">
    <property type="nucleotide sequence ID" value="NZ_MTHB01000158.1"/>
</dbReference>
<sequence length="478" mass="51374">MRILQANGTTVSAAHLIVLTFGAVALLLNTALPYLGYGDISAPCTLVLASLFVVYLVVKRPLFSVSLLYMMVLALTAFVAGVGIESGGLMTETGVQGEPNGAFSRLLIFYVIFIGFAMIGFRRYVGERSGHVPVALITLEKKSVTLGFALALAIIGAGVAAGATEGFALLKGVNRYALRNQSTDSDSVLFNLFLNNQMFLALLLGALATSKNRTVKWFAILLIIATAALDVLHGEQFMSVLHFGLTVLTPIVAILVLNGKPVLRYVVVGAVVALVVGGGSVLFAYQGQGLDANETLTSRSLLQGQVWYVVDYDAGLFTPPPAGGRPAFTRFVRSLATANAPSFDDDSSVSGLREVMLAYGVPQLMKWYIKDNISFTMGQMAVPVFWFGLVGGALFVAFTGTLYGALCALQIALAMRGGVVMLWLIVKVLTYASFGIQQGEYWSFFGVRALFYIALTLLWWIFVDSRATAQKMKQLVLT</sequence>
<keyword evidence="1" id="KW-0472">Membrane</keyword>
<feature type="transmembrane region" description="Helical" evidence="1">
    <location>
        <begin position="418"/>
        <end position="436"/>
    </location>
</feature>
<reference evidence="4" key="1">
    <citation type="submission" date="2017-01" db="EMBL/GenBank/DDBJ databases">
        <title>Genome Analysis of Deinococcus marmoris KOPRI26562.</title>
        <authorList>
            <person name="Kim J.H."/>
            <person name="Oh H.-M."/>
        </authorList>
    </citation>
    <scope>NUCLEOTIDE SEQUENCE [LARGE SCALE GENOMIC DNA]</scope>
    <source>
        <strain evidence="4">PAMC 26633</strain>
    </source>
</reference>
<feature type="transmembrane region" description="Helical" evidence="1">
    <location>
        <begin position="146"/>
        <end position="168"/>
    </location>
</feature>
<protein>
    <recommendedName>
        <fullName evidence="2">DUF6418 domain-containing protein</fullName>
    </recommendedName>
</protein>
<feature type="transmembrane region" description="Helical" evidence="1">
    <location>
        <begin position="65"/>
        <end position="84"/>
    </location>
</feature>
<dbReference type="OrthoDB" id="9023941at2"/>
<feature type="transmembrane region" description="Helical" evidence="1">
    <location>
        <begin position="265"/>
        <end position="285"/>
    </location>
</feature>
<name>A0A226WY21_CABSO</name>
<feature type="transmembrane region" description="Helical" evidence="1">
    <location>
        <begin position="240"/>
        <end position="258"/>
    </location>
</feature>
<dbReference type="InterPro" id="IPR046303">
    <property type="entry name" value="DUF6418"/>
</dbReference>
<dbReference type="Proteomes" id="UP000214720">
    <property type="component" value="Unassembled WGS sequence"/>
</dbReference>
<evidence type="ECO:0000259" key="2">
    <source>
        <dbReference type="Pfam" id="PF19982"/>
    </source>
</evidence>
<accession>A0A226WY21</accession>
<proteinExistence type="predicted"/>
<organism evidence="3 4">
    <name type="scientific">Caballeronia sordidicola</name>
    <name type="common">Burkholderia sordidicola</name>
    <dbReference type="NCBI Taxonomy" id="196367"/>
    <lineage>
        <taxon>Bacteria</taxon>
        <taxon>Pseudomonadati</taxon>
        <taxon>Pseudomonadota</taxon>
        <taxon>Betaproteobacteria</taxon>
        <taxon>Burkholderiales</taxon>
        <taxon>Burkholderiaceae</taxon>
        <taxon>Caballeronia</taxon>
    </lineage>
</organism>
<feature type="transmembrane region" description="Helical" evidence="1">
    <location>
        <begin position="12"/>
        <end position="34"/>
    </location>
</feature>
<keyword evidence="1" id="KW-1133">Transmembrane helix</keyword>
<feature type="domain" description="DUF6418" evidence="2">
    <location>
        <begin position="346"/>
        <end position="453"/>
    </location>
</feature>
<feature type="transmembrane region" description="Helical" evidence="1">
    <location>
        <begin position="442"/>
        <end position="463"/>
    </location>
</feature>
<keyword evidence="1" id="KW-0812">Transmembrane</keyword>
<dbReference type="Pfam" id="PF19982">
    <property type="entry name" value="DUF6418"/>
    <property type="match status" value="1"/>
</dbReference>
<dbReference type="EMBL" id="MTHB01000158">
    <property type="protein sequence ID" value="OXC76003.1"/>
    <property type="molecule type" value="Genomic_DNA"/>
</dbReference>
<feature type="transmembrane region" description="Helical" evidence="1">
    <location>
        <begin position="188"/>
        <end position="208"/>
    </location>
</feature>
<feature type="transmembrane region" description="Helical" evidence="1">
    <location>
        <begin position="215"/>
        <end position="234"/>
    </location>
</feature>
<feature type="transmembrane region" description="Helical" evidence="1">
    <location>
        <begin position="104"/>
        <end position="125"/>
    </location>
</feature>
<gene>
    <name evidence="3" type="ORF">BSU04_24125</name>
</gene>
<feature type="transmembrane region" description="Helical" evidence="1">
    <location>
        <begin position="40"/>
        <end position="58"/>
    </location>
</feature>
<evidence type="ECO:0000313" key="4">
    <source>
        <dbReference type="Proteomes" id="UP000214720"/>
    </source>
</evidence>
<dbReference type="AlphaFoldDB" id="A0A226WY21"/>
<feature type="transmembrane region" description="Helical" evidence="1">
    <location>
        <begin position="384"/>
        <end position="406"/>
    </location>
</feature>